<dbReference type="AlphaFoldDB" id="A0A2J6PGG3"/>
<gene>
    <name evidence="1" type="ORF">NA56DRAFT_449704</name>
</gene>
<dbReference type="EMBL" id="KZ613538">
    <property type="protein sequence ID" value="PMD12976.1"/>
    <property type="molecule type" value="Genomic_DNA"/>
</dbReference>
<name>A0A2J6PGG3_9HELO</name>
<accession>A0A2J6PGG3</accession>
<evidence type="ECO:0000313" key="1">
    <source>
        <dbReference type="EMBL" id="PMD12976.1"/>
    </source>
</evidence>
<proteinExistence type="predicted"/>
<dbReference type="Proteomes" id="UP000235672">
    <property type="component" value="Unassembled WGS sequence"/>
</dbReference>
<keyword evidence="2" id="KW-1185">Reference proteome</keyword>
<organism evidence="1 2">
    <name type="scientific">Hyaloscypha hepaticicola</name>
    <dbReference type="NCBI Taxonomy" id="2082293"/>
    <lineage>
        <taxon>Eukaryota</taxon>
        <taxon>Fungi</taxon>
        <taxon>Dikarya</taxon>
        <taxon>Ascomycota</taxon>
        <taxon>Pezizomycotina</taxon>
        <taxon>Leotiomycetes</taxon>
        <taxon>Helotiales</taxon>
        <taxon>Hyaloscyphaceae</taxon>
        <taxon>Hyaloscypha</taxon>
    </lineage>
</organism>
<sequence length="103" mass="11629">MEEEAFWRCGHLVGYTGGSGSGWLARGALVCSTLLSWHTACGSQTYGSLLGVLLRCWQWFFLYTVARGRAMIYGGSDVVDRAEDEWFRWFAERSCTWSRASVT</sequence>
<reference evidence="1 2" key="1">
    <citation type="submission" date="2016-05" db="EMBL/GenBank/DDBJ databases">
        <title>A degradative enzymes factory behind the ericoid mycorrhizal symbiosis.</title>
        <authorList>
            <consortium name="DOE Joint Genome Institute"/>
            <person name="Martino E."/>
            <person name="Morin E."/>
            <person name="Grelet G."/>
            <person name="Kuo A."/>
            <person name="Kohler A."/>
            <person name="Daghino S."/>
            <person name="Barry K."/>
            <person name="Choi C."/>
            <person name="Cichocki N."/>
            <person name="Clum A."/>
            <person name="Copeland A."/>
            <person name="Hainaut M."/>
            <person name="Haridas S."/>
            <person name="Labutti K."/>
            <person name="Lindquist E."/>
            <person name="Lipzen A."/>
            <person name="Khouja H.-R."/>
            <person name="Murat C."/>
            <person name="Ohm R."/>
            <person name="Olson A."/>
            <person name="Spatafora J."/>
            <person name="Veneault-Fourrey C."/>
            <person name="Henrissat B."/>
            <person name="Grigoriev I."/>
            <person name="Martin F."/>
            <person name="Perotto S."/>
        </authorList>
    </citation>
    <scope>NUCLEOTIDE SEQUENCE [LARGE SCALE GENOMIC DNA]</scope>
    <source>
        <strain evidence="1 2">UAMH 7357</strain>
    </source>
</reference>
<evidence type="ECO:0000313" key="2">
    <source>
        <dbReference type="Proteomes" id="UP000235672"/>
    </source>
</evidence>
<protein>
    <submittedName>
        <fullName evidence="1">Uncharacterized protein</fullName>
    </submittedName>
</protein>